<feature type="compositionally biased region" description="Low complexity" evidence="5">
    <location>
        <begin position="396"/>
        <end position="409"/>
    </location>
</feature>
<protein>
    <recommendedName>
        <fullName evidence="9">GPI-anchored wall transfer protein 1</fullName>
    </recommendedName>
</protein>
<dbReference type="GO" id="GO:0016020">
    <property type="term" value="C:membrane"/>
    <property type="evidence" value="ECO:0007669"/>
    <property type="project" value="UniProtKB-SubCell"/>
</dbReference>
<dbReference type="EMBL" id="GL349438">
    <property type="protein sequence ID" value="KNC54673.1"/>
    <property type="molecule type" value="Genomic_DNA"/>
</dbReference>
<dbReference type="InterPro" id="IPR009447">
    <property type="entry name" value="PIGW/GWT1"/>
</dbReference>
<accession>A0A0L0DTA2</accession>
<sequence>MDDAWREAREAHVAGLSGSPLWVVCAVSLVLPVAAAASMAMSRWPVAAYAVRVFLLPPGLLQAGVAALSTYRAMVMVATAVAILAVDFDAFPRMYAKTEVHGVSLMDVGVGSFVFSKGMVTPPERKATLGAFVANLAPLLVMANIRLVVHKAIGYQEHVSEYGVHLSFYHTLCGILVVAWTLPRMSRAAAAALGLAAAAAYQLALTGYDSGALQAYLLDPDPVSRTTSFAAANREGLYSLGGYAGLLLLGMGVGAGRNLASPRRLLAIAAAAWAVYAGLVLGFGLQASRRLANGPYIAWIVAHNVSLLAALVALHAYGGRGAWKQAISPAVAFVNGHQLLFFILANLGTGIVNLSIDTLSFGPTFALIVVSCYILAVPLVVSAASSAIGLVFSTPTSTPTSPIYTSPATDCRGPGSGQKKRNT</sequence>
<dbReference type="AlphaFoldDB" id="A0A0L0DTA2"/>
<dbReference type="GO" id="GO:0032216">
    <property type="term" value="F:glucosaminyl-phosphatidylinositol O-acyltransferase activity"/>
    <property type="evidence" value="ECO:0007669"/>
    <property type="project" value="TreeGrafter"/>
</dbReference>
<evidence type="ECO:0008006" key="9">
    <source>
        <dbReference type="Google" id="ProtNLM"/>
    </source>
</evidence>
<evidence type="ECO:0000313" key="8">
    <source>
        <dbReference type="Proteomes" id="UP000054408"/>
    </source>
</evidence>
<dbReference type="Proteomes" id="UP000054408">
    <property type="component" value="Unassembled WGS sequence"/>
</dbReference>
<comment type="subcellular location">
    <subcellularLocation>
        <location evidence="1">Membrane</location>
        <topology evidence="1">Multi-pass membrane protein</topology>
    </subcellularLocation>
</comment>
<dbReference type="RefSeq" id="XP_013761575.1">
    <property type="nucleotide sequence ID" value="XM_013906121.1"/>
</dbReference>
<keyword evidence="3 6" id="KW-1133">Transmembrane helix</keyword>
<feature type="transmembrane region" description="Helical" evidence="6">
    <location>
        <begin position="127"/>
        <end position="150"/>
    </location>
</feature>
<dbReference type="PANTHER" id="PTHR20661:SF0">
    <property type="entry name" value="PHOSPHATIDYLINOSITOL-GLYCAN BIOSYNTHESIS CLASS W PROTEIN"/>
    <property type="match status" value="1"/>
</dbReference>
<feature type="transmembrane region" description="Helical" evidence="6">
    <location>
        <begin position="189"/>
        <end position="208"/>
    </location>
</feature>
<gene>
    <name evidence="7" type="ORF">AMSG_01524</name>
</gene>
<dbReference type="GeneID" id="25561271"/>
<dbReference type="GO" id="GO:0006506">
    <property type="term" value="P:GPI anchor biosynthetic process"/>
    <property type="evidence" value="ECO:0007669"/>
    <property type="project" value="InterPro"/>
</dbReference>
<feature type="transmembrane region" description="Helical" evidence="6">
    <location>
        <begin position="296"/>
        <end position="314"/>
    </location>
</feature>
<organism evidence="7 8">
    <name type="scientific">Thecamonas trahens ATCC 50062</name>
    <dbReference type="NCBI Taxonomy" id="461836"/>
    <lineage>
        <taxon>Eukaryota</taxon>
        <taxon>Apusozoa</taxon>
        <taxon>Apusomonadida</taxon>
        <taxon>Apusomonadidae</taxon>
        <taxon>Thecamonas</taxon>
    </lineage>
</organism>
<keyword evidence="2 6" id="KW-0812">Transmembrane</keyword>
<feature type="transmembrane region" description="Helical" evidence="6">
    <location>
        <begin position="162"/>
        <end position="182"/>
    </location>
</feature>
<dbReference type="GO" id="GO:0072659">
    <property type="term" value="P:protein localization to plasma membrane"/>
    <property type="evidence" value="ECO:0007669"/>
    <property type="project" value="TreeGrafter"/>
</dbReference>
<dbReference type="GO" id="GO:0005783">
    <property type="term" value="C:endoplasmic reticulum"/>
    <property type="evidence" value="ECO:0007669"/>
    <property type="project" value="TreeGrafter"/>
</dbReference>
<proteinExistence type="predicted"/>
<feature type="transmembrane region" description="Helical" evidence="6">
    <location>
        <begin position="265"/>
        <end position="284"/>
    </location>
</feature>
<feature type="region of interest" description="Disordered" evidence="5">
    <location>
        <begin position="396"/>
        <end position="423"/>
    </location>
</feature>
<dbReference type="OMA" id="GLYVMQP"/>
<dbReference type="STRING" id="461836.A0A0L0DTA2"/>
<evidence type="ECO:0000256" key="6">
    <source>
        <dbReference type="SAM" id="Phobius"/>
    </source>
</evidence>
<dbReference type="Pfam" id="PF06423">
    <property type="entry name" value="GWT1"/>
    <property type="match status" value="1"/>
</dbReference>
<evidence type="ECO:0000256" key="5">
    <source>
        <dbReference type="SAM" id="MobiDB-lite"/>
    </source>
</evidence>
<dbReference type="eggNOG" id="KOG0411">
    <property type="taxonomic scope" value="Eukaryota"/>
</dbReference>
<keyword evidence="4 6" id="KW-0472">Membrane</keyword>
<feature type="transmembrane region" description="Helical" evidence="6">
    <location>
        <begin position="61"/>
        <end position="86"/>
    </location>
</feature>
<feature type="transmembrane region" description="Helical" evidence="6">
    <location>
        <begin position="21"/>
        <end position="41"/>
    </location>
</feature>
<evidence type="ECO:0000256" key="4">
    <source>
        <dbReference type="ARBA" id="ARBA00023136"/>
    </source>
</evidence>
<evidence type="ECO:0000256" key="1">
    <source>
        <dbReference type="ARBA" id="ARBA00004141"/>
    </source>
</evidence>
<feature type="transmembrane region" description="Helical" evidence="6">
    <location>
        <begin position="365"/>
        <end position="392"/>
    </location>
</feature>
<evidence type="ECO:0000256" key="3">
    <source>
        <dbReference type="ARBA" id="ARBA00022989"/>
    </source>
</evidence>
<reference evidence="7 8" key="1">
    <citation type="submission" date="2010-05" db="EMBL/GenBank/DDBJ databases">
        <title>The Genome Sequence of Thecamonas trahens ATCC 50062.</title>
        <authorList>
            <consortium name="The Broad Institute Genome Sequencing Platform"/>
            <person name="Russ C."/>
            <person name="Cuomo C."/>
            <person name="Shea T."/>
            <person name="Young S.K."/>
            <person name="Zeng Q."/>
            <person name="Koehrsen M."/>
            <person name="Haas B."/>
            <person name="Borodovsky M."/>
            <person name="Guigo R."/>
            <person name="Alvarado L."/>
            <person name="Berlin A."/>
            <person name="Bochicchio J."/>
            <person name="Borenstein D."/>
            <person name="Chapman S."/>
            <person name="Chen Z."/>
            <person name="Freedman E."/>
            <person name="Gellesch M."/>
            <person name="Goldberg J."/>
            <person name="Griggs A."/>
            <person name="Gujja S."/>
            <person name="Heilman E."/>
            <person name="Heiman D."/>
            <person name="Hepburn T."/>
            <person name="Howarth C."/>
            <person name="Jen D."/>
            <person name="Larson L."/>
            <person name="Mehta T."/>
            <person name="Park D."/>
            <person name="Pearson M."/>
            <person name="Roberts A."/>
            <person name="Saif S."/>
            <person name="Shenoy N."/>
            <person name="Sisk P."/>
            <person name="Stolte C."/>
            <person name="Sykes S."/>
            <person name="Thomson T."/>
            <person name="Walk T."/>
            <person name="White J."/>
            <person name="Yandava C."/>
            <person name="Burger G."/>
            <person name="Gray M.W."/>
            <person name="Holland P.W.H."/>
            <person name="King N."/>
            <person name="Lang F.B.F."/>
            <person name="Roger A.J."/>
            <person name="Ruiz-Trillo I."/>
            <person name="Lander E."/>
            <person name="Nusbaum C."/>
        </authorList>
    </citation>
    <scope>NUCLEOTIDE SEQUENCE [LARGE SCALE GENOMIC DNA]</scope>
    <source>
        <strain evidence="7 8">ATCC 50062</strain>
    </source>
</reference>
<evidence type="ECO:0000256" key="2">
    <source>
        <dbReference type="ARBA" id="ARBA00022692"/>
    </source>
</evidence>
<dbReference type="OrthoDB" id="2439551at2759"/>
<dbReference type="PANTHER" id="PTHR20661">
    <property type="entry name" value="PHOSPHATIDYLINOSITOL-GLYCAN BIOSYNTHESIS CLASS W PROTEIN"/>
    <property type="match status" value="1"/>
</dbReference>
<keyword evidence="8" id="KW-1185">Reference proteome</keyword>
<feature type="transmembrane region" description="Helical" evidence="6">
    <location>
        <begin position="236"/>
        <end position="253"/>
    </location>
</feature>
<evidence type="ECO:0000313" key="7">
    <source>
        <dbReference type="EMBL" id="KNC54673.1"/>
    </source>
</evidence>
<name>A0A0L0DTA2_THETB</name>